<dbReference type="Pfam" id="PF00043">
    <property type="entry name" value="GST_C"/>
    <property type="match status" value="1"/>
</dbReference>
<feature type="domain" description="GST C-terminal" evidence="2">
    <location>
        <begin position="87"/>
        <end position="201"/>
    </location>
</feature>
<accession>A0A2S0MC05</accession>
<dbReference type="InterPro" id="IPR036249">
    <property type="entry name" value="Thioredoxin-like_sf"/>
</dbReference>
<evidence type="ECO:0000313" key="4">
    <source>
        <dbReference type="Proteomes" id="UP000239709"/>
    </source>
</evidence>
<protein>
    <submittedName>
        <fullName evidence="3">Glutathione transferase GstA</fullName>
    </submittedName>
</protein>
<dbReference type="InterPro" id="IPR040079">
    <property type="entry name" value="Glutathione_S-Trfase"/>
</dbReference>
<dbReference type="KEGG" id="otk:C6570_03085"/>
<dbReference type="OrthoDB" id="8772754at2"/>
<dbReference type="InterPro" id="IPR004045">
    <property type="entry name" value="Glutathione_S-Trfase_N"/>
</dbReference>
<name>A0A2S0MC05_9BURK</name>
<dbReference type="SFLD" id="SFLDS00019">
    <property type="entry name" value="Glutathione_Transferase_(cytos"/>
    <property type="match status" value="1"/>
</dbReference>
<dbReference type="InterPro" id="IPR004046">
    <property type="entry name" value="GST_C"/>
</dbReference>
<dbReference type="Gene3D" id="1.20.1050.10">
    <property type="match status" value="1"/>
</dbReference>
<dbReference type="InterPro" id="IPR010987">
    <property type="entry name" value="Glutathione-S-Trfase_C-like"/>
</dbReference>
<dbReference type="CDD" id="cd03057">
    <property type="entry name" value="GST_N_Beta"/>
    <property type="match status" value="1"/>
</dbReference>
<dbReference type="SUPFAM" id="SSF52833">
    <property type="entry name" value="Thioredoxin-like"/>
    <property type="match status" value="1"/>
</dbReference>
<feature type="domain" description="GST N-terminal" evidence="1">
    <location>
        <begin position="1"/>
        <end position="81"/>
    </location>
</feature>
<dbReference type="Pfam" id="PF13409">
    <property type="entry name" value="GST_N_2"/>
    <property type="match status" value="1"/>
</dbReference>
<reference evidence="3 4" key="1">
    <citation type="submission" date="2018-03" db="EMBL/GenBank/DDBJ databases">
        <title>Genome sequencing of Ottowia sp.</title>
        <authorList>
            <person name="Kim S.-J."/>
            <person name="Heo J."/>
            <person name="Kwon S.-W."/>
        </authorList>
    </citation>
    <scope>NUCLEOTIDE SEQUENCE [LARGE SCALE GENOMIC DNA]</scope>
    <source>
        <strain evidence="3 4">KADR8-3</strain>
    </source>
</reference>
<sequence length="201" mass="22179">MKLYYSPGACSLSPHIALEETGLPYEAILAPTKTKVLPDGSDYRKVNPLGYVPYLVVDDGTGLREGPAIVQYIADQAPDKKLAPANGTMARYQLQSWLNFIGTEIHKGFGPLFNPAYPAEVKKMATDKLLERLTWVDGELASKPYLMGEDFTVADGYLFTVTNWAKPMHIDLSGLKNLSAYRERIAARPAVQRAMKAEGLI</sequence>
<dbReference type="PANTHER" id="PTHR44051:SF8">
    <property type="entry name" value="GLUTATHIONE S-TRANSFERASE GSTA"/>
    <property type="match status" value="1"/>
</dbReference>
<dbReference type="SUPFAM" id="SSF47616">
    <property type="entry name" value="GST C-terminal domain-like"/>
    <property type="match status" value="1"/>
</dbReference>
<evidence type="ECO:0000259" key="1">
    <source>
        <dbReference type="PROSITE" id="PS50404"/>
    </source>
</evidence>
<gene>
    <name evidence="3" type="ORF">C6570_03085</name>
</gene>
<dbReference type="PROSITE" id="PS50404">
    <property type="entry name" value="GST_NTER"/>
    <property type="match status" value="1"/>
</dbReference>
<dbReference type="GO" id="GO:0016740">
    <property type="term" value="F:transferase activity"/>
    <property type="evidence" value="ECO:0007669"/>
    <property type="project" value="UniProtKB-KW"/>
</dbReference>
<dbReference type="PANTHER" id="PTHR44051">
    <property type="entry name" value="GLUTATHIONE S-TRANSFERASE-RELATED"/>
    <property type="match status" value="1"/>
</dbReference>
<keyword evidence="4" id="KW-1185">Reference proteome</keyword>
<proteinExistence type="predicted"/>
<dbReference type="InterPro" id="IPR036282">
    <property type="entry name" value="Glutathione-S-Trfase_C_sf"/>
</dbReference>
<dbReference type="PROSITE" id="PS50405">
    <property type="entry name" value="GST_CTER"/>
    <property type="match status" value="1"/>
</dbReference>
<dbReference type="AlphaFoldDB" id="A0A2S0MC05"/>
<dbReference type="Proteomes" id="UP000239709">
    <property type="component" value="Chromosome"/>
</dbReference>
<evidence type="ECO:0000313" key="3">
    <source>
        <dbReference type="EMBL" id="AVO33350.1"/>
    </source>
</evidence>
<organism evidence="3 4">
    <name type="scientific">Ottowia oryzae</name>
    <dbReference type="NCBI Taxonomy" id="2109914"/>
    <lineage>
        <taxon>Bacteria</taxon>
        <taxon>Pseudomonadati</taxon>
        <taxon>Pseudomonadota</taxon>
        <taxon>Betaproteobacteria</taxon>
        <taxon>Burkholderiales</taxon>
        <taxon>Comamonadaceae</taxon>
        <taxon>Ottowia</taxon>
    </lineage>
</organism>
<dbReference type="Gene3D" id="3.40.30.10">
    <property type="entry name" value="Glutaredoxin"/>
    <property type="match status" value="1"/>
</dbReference>
<keyword evidence="3" id="KW-0808">Transferase</keyword>
<dbReference type="SFLD" id="SFLDG00358">
    <property type="entry name" value="Main_(cytGST)"/>
    <property type="match status" value="1"/>
</dbReference>
<dbReference type="CDD" id="cd03188">
    <property type="entry name" value="GST_C_Beta"/>
    <property type="match status" value="1"/>
</dbReference>
<dbReference type="RefSeq" id="WP_106701913.1">
    <property type="nucleotide sequence ID" value="NZ_CP027666.1"/>
</dbReference>
<dbReference type="EMBL" id="CP027666">
    <property type="protein sequence ID" value="AVO33350.1"/>
    <property type="molecule type" value="Genomic_DNA"/>
</dbReference>
<dbReference type="NCBIfam" id="NF007831">
    <property type="entry name" value="PRK10542.1"/>
    <property type="match status" value="1"/>
</dbReference>
<dbReference type="SFLD" id="SFLDG01150">
    <property type="entry name" value="Main.1:_Beta-like"/>
    <property type="match status" value="1"/>
</dbReference>
<evidence type="ECO:0000259" key="2">
    <source>
        <dbReference type="PROSITE" id="PS50405"/>
    </source>
</evidence>